<feature type="active site" description="Charge relay system" evidence="7">
    <location>
        <position position="232"/>
    </location>
</feature>
<feature type="domain" description="Peptidase S8/S53" evidence="8">
    <location>
        <begin position="184"/>
        <end position="492"/>
    </location>
</feature>
<dbReference type="EMBL" id="CAADRA010006458">
    <property type="protein sequence ID" value="VFT95737.1"/>
    <property type="molecule type" value="Genomic_DNA"/>
</dbReference>
<evidence type="ECO:0000256" key="1">
    <source>
        <dbReference type="ARBA" id="ARBA00011073"/>
    </source>
</evidence>
<comment type="catalytic activity">
    <reaction evidence="5">
        <text>Hydrolysis of proteins with broad specificity for peptide bonds, and a preference for a large uncharged residue in P1. Hydrolyzes peptide amides.</text>
        <dbReference type="EC" id="3.4.21.62"/>
    </reaction>
</comment>
<evidence type="ECO:0000256" key="3">
    <source>
        <dbReference type="ARBA" id="ARBA00022801"/>
    </source>
</evidence>
<dbReference type="InterPro" id="IPR023828">
    <property type="entry name" value="Peptidase_S8_Ser-AS"/>
</dbReference>
<feature type="active site" description="Charge relay system" evidence="7">
    <location>
        <position position="193"/>
    </location>
</feature>
<dbReference type="PANTHER" id="PTHR43806">
    <property type="entry name" value="PEPTIDASE S8"/>
    <property type="match status" value="1"/>
</dbReference>
<keyword evidence="11" id="KW-1185">Reference proteome</keyword>
<dbReference type="GO" id="GO:0006508">
    <property type="term" value="P:proteolysis"/>
    <property type="evidence" value="ECO:0007669"/>
    <property type="project" value="UniProtKB-KW"/>
</dbReference>
<accession>A0A485LFT6</accession>
<sequence>MHVLKVVCVEGHFRILAFGLTITSMKAAIILALSATVHAKVSVGVLRALETNPTVDVLVNFDSLDLDTVTLPDNPKDVRKVLVEKLKVHTSSAVTKSASVVNLHDCTQHWISSSVYCQGLNADDVDALKALPFVKSIQTNGQIHLVKPIRTDRDLVSKVVPGSGLNQWGVETVGAPQVWPSYTGEGIIVGSIDTGANVNHEAIQDNWRSYKGWFNPYNGTNGSAVPFDSDQHGTHTIGTMVGKYGIGVAPGAQWISCLGLYGEHGTFSALLECAQWMVCPTNLDGTDPECEQGAHVVNNSWGAQGDYADFFEDIITVWRTANITPVFSNGNAGSACATTGQPGGYTRVIGVGAIGDYSNTPTELAYFSSKGPFHGVDPLTNASVTIVKPDVSAPGFFTLSANALNTTGYMEMAGTSMAAPHVSGVVALLKSANPDLTYDDIYAYLTKTADRSSLNTTQRPVYHFSDGTVMDGGVNCGNVSDKAWPNNRFGYGRVNVANMLGSGSIIDVPL</sequence>
<evidence type="ECO:0000256" key="2">
    <source>
        <dbReference type="ARBA" id="ARBA00022670"/>
    </source>
</evidence>
<feature type="active site" description="Charge relay system" evidence="7">
    <location>
        <position position="416"/>
    </location>
</feature>
<evidence type="ECO:0000256" key="6">
    <source>
        <dbReference type="ARBA" id="ARBA00023619"/>
    </source>
</evidence>
<dbReference type="PANTHER" id="PTHR43806:SF67">
    <property type="entry name" value="EGF-LIKE DOMAIN-CONTAINING PROTEIN"/>
    <property type="match status" value="1"/>
</dbReference>
<evidence type="ECO:0000313" key="9">
    <source>
        <dbReference type="EMBL" id="KAF0689555.1"/>
    </source>
</evidence>
<gene>
    <name evidence="10" type="primary">Aste57867_19012</name>
    <name evidence="9" type="ORF">As57867_018948</name>
    <name evidence="10" type="ORF">ASTE57867_19012</name>
</gene>
<dbReference type="Gene3D" id="3.40.50.200">
    <property type="entry name" value="Peptidase S8/S53 domain"/>
    <property type="match status" value="1"/>
</dbReference>
<dbReference type="Pfam" id="PF00082">
    <property type="entry name" value="Peptidase_S8"/>
    <property type="match status" value="1"/>
</dbReference>
<proteinExistence type="inferred from homology"/>
<dbReference type="EC" id="3.4.21.62" evidence="6"/>
<organism evidence="10 11">
    <name type="scientific">Aphanomyces stellatus</name>
    <dbReference type="NCBI Taxonomy" id="120398"/>
    <lineage>
        <taxon>Eukaryota</taxon>
        <taxon>Sar</taxon>
        <taxon>Stramenopiles</taxon>
        <taxon>Oomycota</taxon>
        <taxon>Saprolegniomycetes</taxon>
        <taxon>Saprolegniales</taxon>
        <taxon>Verrucalvaceae</taxon>
        <taxon>Aphanomyces</taxon>
    </lineage>
</organism>
<evidence type="ECO:0000256" key="7">
    <source>
        <dbReference type="PROSITE-ProRule" id="PRU01240"/>
    </source>
</evidence>
<reference evidence="9" key="2">
    <citation type="submission" date="2019-06" db="EMBL/GenBank/DDBJ databases">
        <title>Genomics analysis of Aphanomyces spp. identifies a new class of oomycete effector associated with host adaptation.</title>
        <authorList>
            <person name="Gaulin E."/>
        </authorList>
    </citation>
    <scope>NUCLEOTIDE SEQUENCE</scope>
    <source>
        <strain evidence="9">CBS 578.67</strain>
    </source>
</reference>
<dbReference type="EMBL" id="VJMH01006437">
    <property type="protein sequence ID" value="KAF0689555.1"/>
    <property type="molecule type" value="Genomic_DNA"/>
</dbReference>
<name>A0A485LFT6_9STRA</name>
<dbReference type="InterPro" id="IPR036852">
    <property type="entry name" value="Peptidase_S8/S53_dom_sf"/>
</dbReference>
<dbReference type="AlphaFoldDB" id="A0A485LFT6"/>
<evidence type="ECO:0000259" key="8">
    <source>
        <dbReference type="Pfam" id="PF00082"/>
    </source>
</evidence>
<dbReference type="Proteomes" id="UP000332933">
    <property type="component" value="Unassembled WGS sequence"/>
</dbReference>
<evidence type="ECO:0000313" key="11">
    <source>
        <dbReference type="Proteomes" id="UP000332933"/>
    </source>
</evidence>
<dbReference type="GO" id="GO:0004252">
    <property type="term" value="F:serine-type endopeptidase activity"/>
    <property type="evidence" value="ECO:0007669"/>
    <property type="project" value="UniProtKB-UniRule"/>
</dbReference>
<keyword evidence="4 7" id="KW-0720">Serine protease</keyword>
<comment type="similarity">
    <text evidence="1 7">Belongs to the peptidase S8 family.</text>
</comment>
<protein>
    <recommendedName>
        <fullName evidence="6">subtilisin</fullName>
        <ecNumber evidence="6">3.4.21.62</ecNumber>
    </recommendedName>
</protein>
<dbReference type="InterPro" id="IPR000209">
    <property type="entry name" value="Peptidase_S8/S53_dom"/>
</dbReference>
<dbReference type="SUPFAM" id="SSF52743">
    <property type="entry name" value="Subtilisin-like"/>
    <property type="match status" value="1"/>
</dbReference>
<dbReference type="InterPro" id="IPR015500">
    <property type="entry name" value="Peptidase_S8_subtilisin-rel"/>
</dbReference>
<dbReference type="OrthoDB" id="2015864at2759"/>
<dbReference type="PROSITE" id="PS51892">
    <property type="entry name" value="SUBTILASE"/>
    <property type="match status" value="1"/>
</dbReference>
<evidence type="ECO:0000313" key="10">
    <source>
        <dbReference type="EMBL" id="VFT95737.1"/>
    </source>
</evidence>
<evidence type="ECO:0000256" key="4">
    <source>
        <dbReference type="ARBA" id="ARBA00022825"/>
    </source>
</evidence>
<reference evidence="10 11" key="1">
    <citation type="submission" date="2019-03" db="EMBL/GenBank/DDBJ databases">
        <authorList>
            <person name="Gaulin E."/>
            <person name="Dumas B."/>
        </authorList>
    </citation>
    <scope>NUCLEOTIDE SEQUENCE [LARGE SCALE GENOMIC DNA]</scope>
    <source>
        <strain evidence="10">CBS 568.67</strain>
    </source>
</reference>
<evidence type="ECO:0000256" key="5">
    <source>
        <dbReference type="ARBA" id="ARBA00023529"/>
    </source>
</evidence>
<dbReference type="PRINTS" id="PR00723">
    <property type="entry name" value="SUBTILISIN"/>
</dbReference>
<keyword evidence="3 7" id="KW-0378">Hydrolase</keyword>
<keyword evidence="2 7" id="KW-0645">Protease</keyword>
<dbReference type="PROSITE" id="PS00138">
    <property type="entry name" value="SUBTILASE_SER"/>
    <property type="match status" value="1"/>
</dbReference>
<dbReference type="InterPro" id="IPR050131">
    <property type="entry name" value="Peptidase_S8_subtilisin-like"/>
</dbReference>